<dbReference type="EMBL" id="LN890655">
    <property type="protein sequence ID" value="CUS04895.2"/>
    <property type="molecule type" value="Genomic_DNA"/>
</dbReference>
<dbReference type="OrthoDB" id="228738at2"/>
<reference evidence="1" key="1">
    <citation type="submission" date="2016-01" db="EMBL/GenBank/DDBJ databases">
        <authorList>
            <person name="Mcilroy J.S."/>
            <person name="Karst M S."/>
            <person name="Albertsen M."/>
        </authorList>
    </citation>
    <scope>NUCLEOTIDE SEQUENCE</scope>
    <source>
        <strain evidence="1">Cfx-K</strain>
    </source>
</reference>
<evidence type="ECO:0000313" key="1">
    <source>
        <dbReference type="EMBL" id="CUS04895.2"/>
    </source>
</evidence>
<dbReference type="RefSeq" id="WP_095044172.1">
    <property type="nucleotide sequence ID" value="NZ_LN890655.1"/>
</dbReference>
<proteinExistence type="predicted"/>
<dbReference type="InterPro" id="IPR017850">
    <property type="entry name" value="Alkaline_phosphatase_core_sf"/>
</dbReference>
<keyword evidence="2" id="KW-1185">Reference proteome</keyword>
<dbReference type="Proteomes" id="UP000215027">
    <property type="component" value="Chromosome I"/>
</dbReference>
<evidence type="ECO:0000313" key="2">
    <source>
        <dbReference type="Proteomes" id="UP000215027"/>
    </source>
</evidence>
<dbReference type="InterPro" id="IPR002591">
    <property type="entry name" value="Phosphodiest/P_Trfase"/>
</dbReference>
<dbReference type="PANTHER" id="PTHR10151">
    <property type="entry name" value="ECTONUCLEOTIDE PYROPHOSPHATASE/PHOSPHODIESTERASE"/>
    <property type="match status" value="1"/>
</dbReference>
<gene>
    <name evidence="1" type="ORF">CFX0092_A3017</name>
</gene>
<dbReference type="GO" id="GO:0016787">
    <property type="term" value="F:hydrolase activity"/>
    <property type="evidence" value="ECO:0007669"/>
    <property type="project" value="UniProtKB-ARBA"/>
</dbReference>
<name>A0A160T752_9CHLR</name>
<protein>
    <submittedName>
        <fullName evidence="1">Type I phosphodiesterase/nucleotide pyrophosphatase</fullName>
    </submittedName>
</protein>
<dbReference type="Pfam" id="PF01663">
    <property type="entry name" value="Phosphodiest"/>
    <property type="match status" value="1"/>
</dbReference>
<sequence>MTLLIIGFDGATFDLIRPWAAAGYLPHLAALMGDGVTADLASTLPPVTSPAWPTFMTGANPGKHGVFDFIQPHGENFTLVNSTRIRQPTLWRRLSDLGYRVGVLNVPVTYPPQPVNGFMVTDILSPRNAIISHPADLIDRYEAEMGRYRVAPDVQYKPGNEAEFIADIYDLIDHHGRWALKLMEAEPVDVLMVHFIAMDIAKHALWRFMDHSHERYEDSPYEHAIRDGYARVDSWIGRLMDRLPANSTTIAMSDHGFGPLKNMVNLNVFFMERGLMKLKPDATTQLKAWAFRHGITPSTAYQWIARLGLQNTIARVSKKARNDVVGKFLSFDSVDWSRTIAYSMGHVGQVYLNRAGREPHGIVTEAEYDRRLTEVSDALAELRDEAGQPILTRLIRGRDAYHGPYATLGPDLHLELDHYAMIACPLFATEGRVMTSQIRGDSGCHRREGIFIAAGAGIRSGVALPEASILDLAPTIMHLLGEAVPRVMDGRVLVEALIDPAPVRFSEDDESGMAAEQGFDAGEAEQIEDRLRGLGYL</sequence>
<dbReference type="SUPFAM" id="SSF53649">
    <property type="entry name" value="Alkaline phosphatase-like"/>
    <property type="match status" value="1"/>
</dbReference>
<dbReference type="KEGG" id="pbf:CFX0092_A3017"/>
<organism evidence="1 2">
    <name type="scientific">Candidatus Promineifilum breve</name>
    <dbReference type="NCBI Taxonomy" id="1806508"/>
    <lineage>
        <taxon>Bacteria</taxon>
        <taxon>Bacillati</taxon>
        <taxon>Chloroflexota</taxon>
        <taxon>Ardenticatenia</taxon>
        <taxon>Candidatus Promineifilales</taxon>
        <taxon>Candidatus Promineifilaceae</taxon>
        <taxon>Candidatus Promineifilum</taxon>
    </lineage>
</organism>
<dbReference type="AlphaFoldDB" id="A0A160T752"/>
<accession>A0A160T752</accession>
<dbReference type="PANTHER" id="PTHR10151:SF120">
    <property type="entry name" value="BIS(5'-ADENOSYL)-TRIPHOSPHATASE"/>
    <property type="match status" value="1"/>
</dbReference>
<dbReference type="Gene3D" id="3.40.720.10">
    <property type="entry name" value="Alkaline Phosphatase, subunit A"/>
    <property type="match status" value="2"/>
</dbReference>